<evidence type="ECO:0000259" key="6">
    <source>
        <dbReference type="Pfam" id="PF04542"/>
    </source>
</evidence>
<dbReference type="Gene3D" id="1.10.10.10">
    <property type="entry name" value="Winged helix-like DNA-binding domain superfamily/Winged helix DNA-binding domain"/>
    <property type="match status" value="1"/>
</dbReference>
<comment type="similarity">
    <text evidence="1">Belongs to the sigma-70 factor family. ECF subfamily.</text>
</comment>
<dbReference type="PANTHER" id="PTHR43133:SF8">
    <property type="entry name" value="RNA POLYMERASE SIGMA FACTOR HI_1459-RELATED"/>
    <property type="match status" value="1"/>
</dbReference>
<dbReference type="InterPro" id="IPR039425">
    <property type="entry name" value="RNA_pol_sigma-70-like"/>
</dbReference>
<keyword evidence="2" id="KW-0805">Transcription regulation</keyword>
<evidence type="ECO:0000313" key="9">
    <source>
        <dbReference type="Proteomes" id="UP000216998"/>
    </source>
</evidence>
<dbReference type="InterPro" id="IPR013325">
    <property type="entry name" value="RNA_pol_sigma_r2"/>
</dbReference>
<reference evidence="8 9" key="1">
    <citation type="submission" date="2017-07" db="EMBL/GenBank/DDBJ databases">
        <title>Niveispirillum cyanobacteriorum sp. nov., isolated from cyanobacterial aggregates in a eutrophic lake.</title>
        <authorList>
            <person name="Cai H."/>
        </authorList>
    </citation>
    <scope>NUCLEOTIDE SEQUENCE [LARGE SCALE GENOMIC DNA]</scope>
    <source>
        <strain evidence="9">TH1-14</strain>
    </source>
</reference>
<evidence type="ECO:0000256" key="2">
    <source>
        <dbReference type="ARBA" id="ARBA00023015"/>
    </source>
</evidence>
<keyword evidence="9" id="KW-1185">Reference proteome</keyword>
<feature type="domain" description="RNA polymerase sigma factor 70 region 4 type 2" evidence="7">
    <location>
        <begin position="125"/>
        <end position="176"/>
    </location>
</feature>
<accession>A0A255Z6Q2</accession>
<dbReference type="InterPro" id="IPR014284">
    <property type="entry name" value="RNA_pol_sigma-70_dom"/>
</dbReference>
<dbReference type="Pfam" id="PF04542">
    <property type="entry name" value="Sigma70_r2"/>
    <property type="match status" value="1"/>
</dbReference>
<dbReference type="PANTHER" id="PTHR43133">
    <property type="entry name" value="RNA POLYMERASE ECF-TYPE SIGMA FACTO"/>
    <property type="match status" value="1"/>
</dbReference>
<evidence type="ECO:0000313" key="8">
    <source>
        <dbReference type="EMBL" id="OYQ36575.1"/>
    </source>
</evidence>
<evidence type="ECO:0000256" key="5">
    <source>
        <dbReference type="ARBA" id="ARBA00023163"/>
    </source>
</evidence>
<dbReference type="OrthoDB" id="9780326at2"/>
<feature type="domain" description="RNA polymerase sigma-70 region 2" evidence="6">
    <location>
        <begin position="28"/>
        <end position="96"/>
    </location>
</feature>
<dbReference type="Gene3D" id="1.10.1740.10">
    <property type="match status" value="1"/>
</dbReference>
<dbReference type="InterPro" id="IPR013324">
    <property type="entry name" value="RNA_pol_sigma_r3/r4-like"/>
</dbReference>
<protein>
    <submittedName>
        <fullName evidence="8">RNA polymerase</fullName>
    </submittedName>
</protein>
<organism evidence="8 9">
    <name type="scientific">Niveispirillum lacus</name>
    <dbReference type="NCBI Taxonomy" id="1981099"/>
    <lineage>
        <taxon>Bacteria</taxon>
        <taxon>Pseudomonadati</taxon>
        <taxon>Pseudomonadota</taxon>
        <taxon>Alphaproteobacteria</taxon>
        <taxon>Rhodospirillales</taxon>
        <taxon>Azospirillaceae</taxon>
        <taxon>Niveispirillum</taxon>
    </lineage>
</organism>
<evidence type="ECO:0000256" key="4">
    <source>
        <dbReference type="ARBA" id="ARBA00023125"/>
    </source>
</evidence>
<dbReference type="GO" id="GO:0006352">
    <property type="term" value="P:DNA-templated transcription initiation"/>
    <property type="evidence" value="ECO:0007669"/>
    <property type="project" value="InterPro"/>
</dbReference>
<dbReference type="AlphaFoldDB" id="A0A255Z6Q2"/>
<keyword evidence="5" id="KW-0804">Transcription</keyword>
<gene>
    <name evidence="8" type="ORF">CHU95_04555</name>
</gene>
<proteinExistence type="inferred from homology"/>
<dbReference type="InterPro" id="IPR013249">
    <property type="entry name" value="RNA_pol_sigma70_r4_t2"/>
</dbReference>
<dbReference type="EMBL" id="NOXU01000022">
    <property type="protein sequence ID" value="OYQ36575.1"/>
    <property type="molecule type" value="Genomic_DNA"/>
</dbReference>
<comment type="caution">
    <text evidence="8">The sequence shown here is derived from an EMBL/GenBank/DDBJ whole genome shotgun (WGS) entry which is preliminary data.</text>
</comment>
<keyword evidence="4" id="KW-0238">DNA-binding</keyword>
<dbReference type="InterPro" id="IPR007627">
    <property type="entry name" value="RNA_pol_sigma70_r2"/>
</dbReference>
<dbReference type="NCBIfam" id="NF004113">
    <property type="entry name" value="PRK05602.1"/>
    <property type="match status" value="1"/>
</dbReference>
<evidence type="ECO:0000256" key="1">
    <source>
        <dbReference type="ARBA" id="ARBA00010641"/>
    </source>
</evidence>
<dbReference type="Proteomes" id="UP000216998">
    <property type="component" value="Unassembled WGS sequence"/>
</dbReference>
<dbReference type="Pfam" id="PF08281">
    <property type="entry name" value="Sigma70_r4_2"/>
    <property type="match status" value="1"/>
</dbReference>
<dbReference type="GO" id="GO:0003677">
    <property type="term" value="F:DNA binding"/>
    <property type="evidence" value="ECO:0007669"/>
    <property type="project" value="UniProtKB-KW"/>
</dbReference>
<name>A0A255Z6Q2_9PROT</name>
<dbReference type="SUPFAM" id="SSF88946">
    <property type="entry name" value="Sigma2 domain of RNA polymerase sigma factors"/>
    <property type="match status" value="1"/>
</dbReference>
<dbReference type="NCBIfam" id="TIGR02937">
    <property type="entry name" value="sigma70-ECF"/>
    <property type="match status" value="1"/>
</dbReference>
<dbReference type="InterPro" id="IPR036388">
    <property type="entry name" value="WH-like_DNA-bd_sf"/>
</dbReference>
<dbReference type="SUPFAM" id="SSF88659">
    <property type="entry name" value="Sigma3 and sigma4 domains of RNA polymerase sigma factors"/>
    <property type="match status" value="1"/>
</dbReference>
<keyword evidence="3" id="KW-0731">Sigma factor</keyword>
<dbReference type="GO" id="GO:0016987">
    <property type="term" value="F:sigma factor activity"/>
    <property type="evidence" value="ECO:0007669"/>
    <property type="project" value="UniProtKB-KW"/>
</dbReference>
<sequence>MVLADPMVDDDTLLARIANGDRGAFTLLATRHSARALSVAQRVLNNAAEADEVVQEAWVKVWTKAGQWEAGGSARFSTWLHRVVVNLCIDRRRKQGFEALEDAPDVPDPSPAAGTLIARRQMSDTIAAALAELPERQRVAIALCYYEEMSAAEAGRSLDLSVPAVESLLARARRALRGRLTALGITGVGEDEE</sequence>
<evidence type="ECO:0000259" key="7">
    <source>
        <dbReference type="Pfam" id="PF08281"/>
    </source>
</evidence>
<evidence type="ECO:0000256" key="3">
    <source>
        <dbReference type="ARBA" id="ARBA00023082"/>
    </source>
</evidence>